<reference evidence="1 2" key="1">
    <citation type="submission" date="2014-04" db="EMBL/GenBank/DDBJ databases">
        <authorList>
            <consortium name="DOE Joint Genome Institute"/>
            <person name="Kuo A."/>
            <person name="Kohler A."/>
            <person name="Costa M.D."/>
            <person name="Nagy L.G."/>
            <person name="Floudas D."/>
            <person name="Copeland A."/>
            <person name="Barry K.W."/>
            <person name="Cichocki N."/>
            <person name="Veneault-Fourrey C."/>
            <person name="LaButti K."/>
            <person name="Lindquist E.A."/>
            <person name="Lipzen A."/>
            <person name="Lundell T."/>
            <person name="Morin E."/>
            <person name="Murat C."/>
            <person name="Sun H."/>
            <person name="Tunlid A."/>
            <person name="Henrissat B."/>
            <person name="Grigoriev I.V."/>
            <person name="Hibbett D.S."/>
            <person name="Martin F."/>
            <person name="Nordberg H.P."/>
            <person name="Cantor M.N."/>
            <person name="Hua S.X."/>
        </authorList>
    </citation>
    <scope>NUCLEOTIDE SEQUENCE [LARGE SCALE GENOMIC DNA]</scope>
    <source>
        <strain evidence="1 2">441</strain>
    </source>
</reference>
<accession>A0A0C9YPQ4</accession>
<name>A0A0C9YPQ4_9AGAM</name>
<dbReference type="Proteomes" id="UP000054018">
    <property type="component" value="Unassembled WGS sequence"/>
</dbReference>
<gene>
    <name evidence="1" type="ORF">PISMIDRAFT_181158</name>
</gene>
<evidence type="ECO:0000313" key="2">
    <source>
        <dbReference type="Proteomes" id="UP000054018"/>
    </source>
</evidence>
<dbReference type="HOGENOM" id="CLU_2360517_0_0_1"/>
<reference evidence="2" key="2">
    <citation type="submission" date="2015-01" db="EMBL/GenBank/DDBJ databases">
        <title>Evolutionary Origins and Diversification of the Mycorrhizal Mutualists.</title>
        <authorList>
            <consortium name="DOE Joint Genome Institute"/>
            <consortium name="Mycorrhizal Genomics Consortium"/>
            <person name="Kohler A."/>
            <person name="Kuo A."/>
            <person name="Nagy L.G."/>
            <person name="Floudas D."/>
            <person name="Copeland A."/>
            <person name="Barry K.W."/>
            <person name="Cichocki N."/>
            <person name="Veneault-Fourrey C."/>
            <person name="LaButti K."/>
            <person name="Lindquist E.A."/>
            <person name="Lipzen A."/>
            <person name="Lundell T."/>
            <person name="Morin E."/>
            <person name="Murat C."/>
            <person name="Riley R."/>
            <person name="Ohm R."/>
            <person name="Sun H."/>
            <person name="Tunlid A."/>
            <person name="Henrissat B."/>
            <person name="Grigoriev I.V."/>
            <person name="Hibbett D.S."/>
            <person name="Martin F."/>
        </authorList>
    </citation>
    <scope>NUCLEOTIDE SEQUENCE [LARGE SCALE GENOMIC DNA]</scope>
    <source>
        <strain evidence="2">441</strain>
    </source>
</reference>
<keyword evidence="2" id="KW-1185">Reference proteome</keyword>
<dbReference type="OrthoDB" id="10638092at2759"/>
<organism evidence="1 2">
    <name type="scientific">Pisolithus microcarpus 441</name>
    <dbReference type="NCBI Taxonomy" id="765257"/>
    <lineage>
        <taxon>Eukaryota</taxon>
        <taxon>Fungi</taxon>
        <taxon>Dikarya</taxon>
        <taxon>Basidiomycota</taxon>
        <taxon>Agaricomycotina</taxon>
        <taxon>Agaricomycetes</taxon>
        <taxon>Agaricomycetidae</taxon>
        <taxon>Boletales</taxon>
        <taxon>Sclerodermatineae</taxon>
        <taxon>Pisolithaceae</taxon>
        <taxon>Pisolithus</taxon>
    </lineage>
</organism>
<proteinExistence type="predicted"/>
<evidence type="ECO:0000313" key="1">
    <source>
        <dbReference type="EMBL" id="KIK18596.1"/>
    </source>
</evidence>
<dbReference type="AlphaFoldDB" id="A0A0C9YPQ4"/>
<sequence>MEGATTSPLHRHSLTFRATRLMRAHQRIRHASDLYIQFSRRDAGCGSDACPCQLVSYHQTASIYPWLLDLMLGSLNAPDELVYGQKTNLQTHRNHT</sequence>
<dbReference type="EMBL" id="KN833801">
    <property type="protein sequence ID" value="KIK18596.1"/>
    <property type="molecule type" value="Genomic_DNA"/>
</dbReference>
<protein>
    <submittedName>
        <fullName evidence="1">Uncharacterized protein</fullName>
    </submittedName>
</protein>